<name>A0AAV8YXH0_9CUCU</name>
<protein>
    <submittedName>
        <fullName evidence="1">Uncharacterized protein</fullName>
    </submittedName>
</protein>
<proteinExistence type="predicted"/>
<evidence type="ECO:0000313" key="2">
    <source>
        <dbReference type="Proteomes" id="UP001162162"/>
    </source>
</evidence>
<accession>A0AAV8YXH0</accession>
<gene>
    <name evidence="1" type="ORF">NQ318_003555</name>
</gene>
<keyword evidence="2" id="KW-1185">Reference proteome</keyword>
<evidence type="ECO:0000313" key="1">
    <source>
        <dbReference type="EMBL" id="KAJ8955455.1"/>
    </source>
</evidence>
<sequence length="91" mass="10193">MLAMNERDGDSGNVEGRRESVVKLLTIPSLKSSMHGKYPDLIVNFTILDMLNPNFIFLKSKSGRSISISHFGQLVTLTFNLAKKQLHNCDL</sequence>
<dbReference type="Proteomes" id="UP001162162">
    <property type="component" value="Unassembled WGS sequence"/>
</dbReference>
<dbReference type="AlphaFoldDB" id="A0AAV8YXH0"/>
<organism evidence="1 2">
    <name type="scientific">Aromia moschata</name>
    <dbReference type="NCBI Taxonomy" id="1265417"/>
    <lineage>
        <taxon>Eukaryota</taxon>
        <taxon>Metazoa</taxon>
        <taxon>Ecdysozoa</taxon>
        <taxon>Arthropoda</taxon>
        <taxon>Hexapoda</taxon>
        <taxon>Insecta</taxon>
        <taxon>Pterygota</taxon>
        <taxon>Neoptera</taxon>
        <taxon>Endopterygota</taxon>
        <taxon>Coleoptera</taxon>
        <taxon>Polyphaga</taxon>
        <taxon>Cucujiformia</taxon>
        <taxon>Chrysomeloidea</taxon>
        <taxon>Cerambycidae</taxon>
        <taxon>Cerambycinae</taxon>
        <taxon>Callichromatini</taxon>
        <taxon>Aromia</taxon>
    </lineage>
</organism>
<reference evidence="1" key="1">
    <citation type="journal article" date="2023" name="Insect Mol. Biol.">
        <title>Genome sequencing provides insights into the evolution of gene families encoding plant cell wall-degrading enzymes in longhorned beetles.</title>
        <authorList>
            <person name="Shin N.R."/>
            <person name="Okamura Y."/>
            <person name="Kirsch R."/>
            <person name="Pauchet Y."/>
        </authorList>
    </citation>
    <scope>NUCLEOTIDE SEQUENCE</scope>
    <source>
        <strain evidence="1">AMC_N1</strain>
    </source>
</reference>
<comment type="caution">
    <text evidence="1">The sequence shown here is derived from an EMBL/GenBank/DDBJ whole genome shotgun (WGS) entry which is preliminary data.</text>
</comment>
<dbReference type="EMBL" id="JAPWTK010000038">
    <property type="protein sequence ID" value="KAJ8955455.1"/>
    <property type="molecule type" value="Genomic_DNA"/>
</dbReference>